<dbReference type="Proteomes" id="UP000708148">
    <property type="component" value="Unassembled WGS sequence"/>
</dbReference>
<dbReference type="AlphaFoldDB" id="A0A8S1ILY0"/>
<sequence length="304" mass="34059">MASEPLLKADPGKRPTKPFDGFVARPGGKVTDKPHLINAWSLAHASNLAYENEETVKKTCKEWGFKFVKCFGYAGHVGFDTECFVAANDEIVVVSFRGTEPTSWRDWVSDLNAMKSRTGPFNSHVHQGFLNCLIKNGTMDERSTCMKDEVVKEAKKLLGDRALYITGHSLGAALATLCTAFCLDTGHIAVEGLYTFGSPRVGTHRFAKVMMKKSGGKIYRFVNKEDIVARVPKILYHHVGNWWYLGGKDQRLTKNPGFCQLFRDWICIDWDWFPDCVADHSIENGYIVGLQKNIDARYGKPPAS</sequence>
<evidence type="ECO:0000313" key="3">
    <source>
        <dbReference type="EMBL" id="CAD7695573.1"/>
    </source>
</evidence>
<dbReference type="OrthoDB" id="438440at2759"/>
<reference evidence="3" key="1">
    <citation type="submission" date="2020-12" db="EMBL/GenBank/DDBJ databases">
        <authorList>
            <person name="Iha C."/>
        </authorList>
    </citation>
    <scope>NUCLEOTIDE SEQUENCE</scope>
</reference>
<evidence type="ECO:0000259" key="2">
    <source>
        <dbReference type="Pfam" id="PF01764"/>
    </source>
</evidence>
<evidence type="ECO:0000256" key="1">
    <source>
        <dbReference type="SAM" id="MobiDB-lite"/>
    </source>
</evidence>
<dbReference type="GO" id="GO:0006629">
    <property type="term" value="P:lipid metabolic process"/>
    <property type="evidence" value="ECO:0007669"/>
    <property type="project" value="InterPro"/>
</dbReference>
<dbReference type="Gene3D" id="3.40.50.1820">
    <property type="entry name" value="alpha/beta hydrolase"/>
    <property type="match status" value="1"/>
</dbReference>
<dbReference type="InterPro" id="IPR029058">
    <property type="entry name" value="AB_hydrolase_fold"/>
</dbReference>
<dbReference type="EMBL" id="CAJHUC010000360">
    <property type="protein sequence ID" value="CAD7695573.1"/>
    <property type="molecule type" value="Genomic_DNA"/>
</dbReference>
<feature type="region of interest" description="Disordered" evidence="1">
    <location>
        <begin position="1"/>
        <end position="20"/>
    </location>
</feature>
<dbReference type="Pfam" id="PF01764">
    <property type="entry name" value="Lipase_3"/>
    <property type="match status" value="1"/>
</dbReference>
<accession>A0A8S1ILY0</accession>
<name>A0A8S1ILY0_9CHLO</name>
<proteinExistence type="predicted"/>
<dbReference type="InterPro" id="IPR051218">
    <property type="entry name" value="Sec_MonoDiacylglyc_Lipase"/>
</dbReference>
<dbReference type="PANTHER" id="PTHR45856:SF24">
    <property type="entry name" value="FUNGAL LIPASE-LIKE DOMAIN-CONTAINING PROTEIN"/>
    <property type="match status" value="1"/>
</dbReference>
<protein>
    <recommendedName>
        <fullName evidence="2">Fungal lipase-type domain-containing protein</fullName>
    </recommendedName>
</protein>
<evidence type="ECO:0000313" key="4">
    <source>
        <dbReference type="Proteomes" id="UP000708148"/>
    </source>
</evidence>
<dbReference type="InterPro" id="IPR002921">
    <property type="entry name" value="Fungal_lipase-type"/>
</dbReference>
<organism evidence="3 4">
    <name type="scientific">Ostreobium quekettii</name>
    <dbReference type="NCBI Taxonomy" id="121088"/>
    <lineage>
        <taxon>Eukaryota</taxon>
        <taxon>Viridiplantae</taxon>
        <taxon>Chlorophyta</taxon>
        <taxon>core chlorophytes</taxon>
        <taxon>Ulvophyceae</taxon>
        <taxon>TCBD clade</taxon>
        <taxon>Bryopsidales</taxon>
        <taxon>Ostreobineae</taxon>
        <taxon>Ostreobiaceae</taxon>
        <taxon>Ostreobium</taxon>
    </lineage>
</organism>
<dbReference type="SUPFAM" id="SSF53474">
    <property type="entry name" value="alpha/beta-Hydrolases"/>
    <property type="match status" value="1"/>
</dbReference>
<feature type="domain" description="Fungal lipase-type" evidence="2">
    <location>
        <begin position="93"/>
        <end position="234"/>
    </location>
</feature>
<gene>
    <name evidence="3" type="ORF">OSTQU699_LOCUS934</name>
</gene>
<dbReference type="PANTHER" id="PTHR45856">
    <property type="entry name" value="ALPHA/BETA-HYDROLASES SUPERFAMILY PROTEIN"/>
    <property type="match status" value="1"/>
</dbReference>
<comment type="caution">
    <text evidence="3">The sequence shown here is derived from an EMBL/GenBank/DDBJ whole genome shotgun (WGS) entry which is preliminary data.</text>
</comment>
<dbReference type="CDD" id="cd00519">
    <property type="entry name" value="Lipase_3"/>
    <property type="match status" value="1"/>
</dbReference>
<keyword evidence="4" id="KW-1185">Reference proteome</keyword>